<dbReference type="SMART" id="SM00240">
    <property type="entry name" value="FHA"/>
    <property type="match status" value="1"/>
</dbReference>
<dbReference type="InterPro" id="IPR050923">
    <property type="entry name" value="Cell_Proc_Reg/RNA_Proc"/>
</dbReference>
<dbReference type="SUPFAM" id="SSF49879">
    <property type="entry name" value="SMAD/FHA domain"/>
    <property type="match status" value="1"/>
</dbReference>
<dbReference type="AlphaFoldDB" id="M4B925"/>
<evidence type="ECO:0000313" key="4">
    <source>
        <dbReference type="Proteomes" id="UP000011713"/>
    </source>
</evidence>
<organism evidence="3 4">
    <name type="scientific">Hyaloperonospora arabidopsidis (strain Emoy2)</name>
    <name type="common">Downy mildew agent</name>
    <name type="synonym">Peronospora arabidopsidis</name>
    <dbReference type="NCBI Taxonomy" id="559515"/>
    <lineage>
        <taxon>Eukaryota</taxon>
        <taxon>Sar</taxon>
        <taxon>Stramenopiles</taxon>
        <taxon>Oomycota</taxon>
        <taxon>Peronosporomycetes</taxon>
        <taxon>Peronosporales</taxon>
        <taxon>Peronosporaceae</taxon>
        <taxon>Hyaloperonospora</taxon>
    </lineage>
</organism>
<feature type="domain" description="FHA" evidence="2">
    <location>
        <begin position="59"/>
        <end position="110"/>
    </location>
</feature>
<evidence type="ECO:0000313" key="3">
    <source>
        <dbReference type="EnsemblProtists" id="HpaP802784"/>
    </source>
</evidence>
<dbReference type="EMBL" id="JH598009">
    <property type="status" value="NOT_ANNOTATED_CDS"/>
    <property type="molecule type" value="Genomic_DNA"/>
</dbReference>
<dbReference type="FunFam" id="2.60.200.20:FF:000019">
    <property type="entry name" value="Nuclear inhibitor of protein phosphatase"/>
    <property type="match status" value="1"/>
</dbReference>
<dbReference type="Gene3D" id="2.60.200.20">
    <property type="match status" value="1"/>
</dbReference>
<feature type="compositionally biased region" description="Low complexity" evidence="1">
    <location>
        <begin position="414"/>
        <end position="431"/>
    </location>
</feature>
<dbReference type="eggNOG" id="KOG1880">
    <property type="taxonomic scope" value="Eukaryota"/>
</dbReference>
<sequence length="491" mass="54052">MDTPGRAAFLCTSTAAFHPPDWCLLHTYCCKACLFCPSLEAFRDNRHCATYMVATQRVNLFGRDQESCDHVLGNPSISRKHAAVIHDNEGGIYMVDLMSRHGTYVSRKKIPPHDPYLLHDGDVIRFGQSVRVYILRGADSSGNSAPVKKSWGRKLRVPRVRISSVVSKKNFNKSKASSAATKLVNAVCYGTLKDEKVVTFISGVLELGDEDRKGVADTLVERLQAKYEFYASHQRNDNIYRADARKFLQAIAAVRLDPINPQFDDIDSMEEDVCSACPVTANNRDGRERSISDEGKKLDSVSDGVQYSDRTESVGAIGELGMVPRKTMEGNVSCYQTSHHPSSNGQYEESELRSTVVEYSPPIRLVAGNETKQFTANSGNGSGFRLIEQQAPESDKPSGSAFGFIGVSDVVDNASPRSSSTGRPSSQSASGFVHEHPSASAEDFLVEYPSMDGRDLDDMWESANDESPMGWCAYLARRLLDSNIVSLSQSR</sequence>
<dbReference type="Pfam" id="PF00498">
    <property type="entry name" value="FHA"/>
    <property type="match status" value="1"/>
</dbReference>
<dbReference type="VEuPathDB" id="FungiDB:HpaG802784"/>
<accession>M4B925</accession>
<feature type="region of interest" description="Disordered" evidence="1">
    <location>
        <begin position="333"/>
        <end position="353"/>
    </location>
</feature>
<feature type="compositionally biased region" description="Polar residues" evidence="1">
    <location>
        <begin position="333"/>
        <end position="347"/>
    </location>
</feature>
<keyword evidence="4" id="KW-1185">Reference proteome</keyword>
<dbReference type="EnsemblProtists" id="HpaT802784">
    <property type="protein sequence ID" value="HpaP802784"/>
    <property type="gene ID" value="HpaG802784"/>
</dbReference>
<dbReference type="InterPro" id="IPR008984">
    <property type="entry name" value="SMAD_FHA_dom_sf"/>
</dbReference>
<protein>
    <recommendedName>
        <fullName evidence="2">FHA domain-containing protein</fullName>
    </recommendedName>
</protein>
<dbReference type="PROSITE" id="PS50006">
    <property type="entry name" value="FHA_DOMAIN"/>
    <property type="match status" value="1"/>
</dbReference>
<feature type="region of interest" description="Disordered" evidence="1">
    <location>
        <begin position="413"/>
        <end position="437"/>
    </location>
</feature>
<name>M4B925_HYAAE</name>
<dbReference type="PANTHER" id="PTHR23308">
    <property type="entry name" value="NUCLEAR INHIBITOR OF PROTEIN PHOSPHATASE-1"/>
    <property type="match status" value="1"/>
</dbReference>
<proteinExistence type="predicted"/>
<feature type="compositionally biased region" description="Basic and acidic residues" evidence="1">
    <location>
        <begin position="285"/>
        <end position="300"/>
    </location>
</feature>
<dbReference type="InterPro" id="IPR000253">
    <property type="entry name" value="FHA_dom"/>
</dbReference>
<evidence type="ECO:0000256" key="1">
    <source>
        <dbReference type="SAM" id="MobiDB-lite"/>
    </source>
</evidence>
<dbReference type="HOGENOM" id="CLU_556044_0_0_1"/>
<reference evidence="4" key="1">
    <citation type="journal article" date="2010" name="Science">
        <title>Signatures of adaptation to obligate biotrophy in the Hyaloperonospora arabidopsidis genome.</title>
        <authorList>
            <person name="Baxter L."/>
            <person name="Tripathy S."/>
            <person name="Ishaque N."/>
            <person name="Boot N."/>
            <person name="Cabral A."/>
            <person name="Kemen E."/>
            <person name="Thines M."/>
            <person name="Ah-Fong A."/>
            <person name="Anderson R."/>
            <person name="Badejoko W."/>
            <person name="Bittner-Eddy P."/>
            <person name="Boore J.L."/>
            <person name="Chibucos M.C."/>
            <person name="Coates M."/>
            <person name="Dehal P."/>
            <person name="Delehaunty K."/>
            <person name="Dong S."/>
            <person name="Downton P."/>
            <person name="Dumas B."/>
            <person name="Fabro G."/>
            <person name="Fronick C."/>
            <person name="Fuerstenberg S.I."/>
            <person name="Fulton L."/>
            <person name="Gaulin E."/>
            <person name="Govers F."/>
            <person name="Hughes L."/>
            <person name="Humphray S."/>
            <person name="Jiang R.H."/>
            <person name="Judelson H."/>
            <person name="Kamoun S."/>
            <person name="Kyung K."/>
            <person name="Meijer H."/>
            <person name="Minx P."/>
            <person name="Morris P."/>
            <person name="Nelson J."/>
            <person name="Phuntumart V."/>
            <person name="Qutob D."/>
            <person name="Rehmany A."/>
            <person name="Rougon-Cardoso A."/>
            <person name="Ryden P."/>
            <person name="Torto-Alalibo T."/>
            <person name="Studholme D."/>
            <person name="Wang Y."/>
            <person name="Win J."/>
            <person name="Wood J."/>
            <person name="Clifton S.W."/>
            <person name="Rogers J."/>
            <person name="Van den Ackerveken G."/>
            <person name="Jones J.D."/>
            <person name="McDowell J.M."/>
            <person name="Beynon J."/>
            <person name="Tyler B.M."/>
        </authorList>
    </citation>
    <scope>NUCLEOTIDE SEQUENCE [LARGE SCALE GENOMIC DNA]</scope>
    <source>
        <strain evidence="4">Emoy2</strain>
    </source>
</reference>
<dbReference type="InParanoid" id="M4B925"/>
<evidence type="ECO:0000259" key="2">
    <source>
        <dbReference type="PROSITE" id="PS50006"/>
    </source>
</evidence>
<dbReference type="STRING" id="559515.M4B925"/>
<dbReference type="Proteomes" id="UP000011713">
    <property type="component" value="Unassembled WGS sequence"/>
</dbReference>
<feature type="region of interest" description="Disordered" evidence="1">
    <location>
        <begin position="285"/>
        <end position="305"/>
    </location>
</feature>
<reference evidence="3" key="2">
    <citation type="submission" date="2015-06" db="UniProtKB">
        <authorList>
            <consortium name="EnsemblProtists"/>
        </authorList>
    </citation>
    <scope>IDENTIFICATION</scope>
    <source>
        <strain evidence="3">Emoy2</strain>
    </source>
</reference>